<keyword evidence="1" id="KW-0689">Ribosomal protein</keyword>
<proteinExistence type="predicted"/>
<protein>
    <recommendedName>
        <fullName evidence="4">Large ribosomal subunit protein uL15/eL18 domain-containing protein</fullName>
    </recommendedName>
</protein>
<dbReference type="Gene3D" id="3.100.10.10">
    <property type="match status" value="1"/>
</dbReference>
<dbReference type="GO" id="GO:0003735">
    <property type="term" value="F:structural constituent of ribosome"/>
    <property type="evidence" value="ECO:0007669"/>
    <property type="project" value="InterPro"/>
</dbReference>
<evidence type="ECO:0000313" key="6">
    <source>
        <dbReference type="Proteomes" id="UP001237642"/>
    </source>
</evidence>
<dbReference type="GO" id="GO:0022625">
    <property type="term" value="C:cytosolic large ribosomal subunit"/>
    <property type="evidence" value="ECO:0007669"/>
    <property type="project" value="TreeGrafter"/>
</dbReference>
<keyword evidence="6" id="KW-1185">Reference proteome</keyword>
<evidence type="ECO:0000313" key="5">
    <source>
        <dbReference type="EMBL" id="KAK1356395.1"/>
    </source>
</evidence>
<evidence type="ECO:0000256" key="3">
    <source>
        <dbReference type="SAM" id="Phobius"/>
    </source>
</evidence>
<dbReference type="Proteomes" id="UP001237642">
    <property type="component" value="Unassembled WGS sequence"/>
</dbReference>
<dbReference type="InterPro" id="IPR021131">
    <property type="entry name" value="Ribosomal_uL15/eL18"/>
</dbReference>
<keyword evidence="3" id="KW-0472">Membrane</keyword>
<accession>A0AAD8GYL6</accession>
<keyword evidence="3" id="KW-0812">Transmembrane</keyword>
<dbReference type="Pfam" id="PF17135">
    <property type="entry name" value="Ribosomal_L18"/>
    <property type="match status" value="1"/>
</dbReference>
<feature type="transmembrane region" description="Helical" evidence="3">
    <location>
        <begin position="93"/>
        <end position="115"/>
    </location>
</feature>
<dbReference type="GO" id="GO:0006412">
    <property type="term" value="P:translation"/>
    <property type="evidence" value="ECO:0007669"/>
    <property type="project" value="InterPro"/>
</dbReference>
<dbReference type="PANTHER" id="PTHR10934">
    <property type="entry name" value="60S RIBOSOMAL PROTEIN L18"/>
    <property type="match status" value="1"/>
</dbReference>
<evidence type="ECO:0000256" key="2">
    <source>
        <dbReference type="ARBA" id="ARBA00023274"/>
    </source>
</evidence>
<dbReference type="PANTHER" id="PTHR10934:SF23">
    <property type="entry name" value="RIBOSOMAL PROTEIN L18E-RELATED"/>
    <property type="match status" value="1"/>
</dbReference>
<dbReference type="EMBL" id="JAUIZM010000011">
    <property type="protein sequence ID" value="KAK1356395.1"/>
    <property type="molecule type" value="Genomic_DNA"/>
</dbReference>
<dbReference type="InterPro" id="IPR000039">
    <property type="entry name" value="Ribosomal_eL18"/>
</dbReference>
<evidence type="ECO:0000259" key="4">
    <source>
        <dbReference type="Pfam" id="PF17135"/>
    </source>
</evidence>
<reference evidence="5" key="1">
    <citation type="submission" date="2023-02" db="EMBL/GenBank/DDBJ databases">
        <title>Genome of toxic invasive species Heracleum sosnowskyi carries increased number of genes despite the absence of recent whole-genome duplications.</title>
        <authorList>
            <person name="Schelkunov M."/>
            <person name="Shtratnikova V."/>
            <person name="Makarenko M."/>
            <person name="Klepikova A."/>
            <person name="Omelchenko D."/>
            <person name="Novikova G."/>
            <person name="Obukhova E."/>
            <person name="Bogdanov V."/>
            <person name="Penin A."/>
            <person name="Logacheva M."/>
        </authorList>
    </citation>
    <scope>NUCLEOTIDE SEQUENCE</scope>
    <source>
        <strain evidence="5">Hsosn_3</strain>
        <tissue evidence="5">Leaf</tissue>
    </source>
</reference>
<dbReference type="GO" id="GO:0003723">
    <property type="term" value="F:RNA binding"/>
    <property type="evidence" value="ECO:0007669"/>
    <property type="project" value="TreeGrafter"/>
</dbReference>
<keyword evidence="3" id="KW-1133">Transmembrane helix</keyword>
<comment type="caution">
    <text evidence="5">The sequence shown here is derived from an EMBL/GenBank/DDBJ whole genome shotgun (WGS) entry which is preliminary data.</text>
</comment>
<organism evidence="5 6">
    <name type="scientific">Heracleum sosnowskyi</name>
    <dbReference type="NCBI Taxonomy" id="360622"/>
    <lineage>
        <taxon>Eukaryota</taxon>
        <taxon>Viridiplantae</taxon>
        <taxon>Streptophyta</taxon>
        <taxon>Embryophyta</taxon>
        <taxon>Tracheophyta</taxon>
        <taxon>Spermatophyta</taxon>
        <taxon>Magnoliopsida</taxon>
        <taxon>eudicotyledons</taxon>
        <taxon>Gunneridae</taxon>
        <taxon>Pentapetalae</taxon>
        <taxon>asterids</taxon>
        <taxon>campanulids</taxon>
        <taxon>Apiales</taxon>
        <taxon>Apiaceae</taxon>
        <taxon>Apioideae</taxon>
        <taxon>apioid superclade</taxon>
        <taxon>Tordylieae</taxon>
        <taxon>Tordyliinae</taxon>
        <taxon>Heracleum</taxon>
    </lineage>
</organism>
<dbReference type="AlphaFoldDB" id="A0AAD8GYL6"/>
<gene>
    <name evidence="5" type="ORF">POM88_049651</name>
</gene>
<name>A0AAD8GYL6_9APIA</name>
<evidence type="ECO:0000256" key="1">
    <source>
        <dbReference type="ARBA" id="ARBA00022980"/>
    </source>
</evidence>
<keyword evidence="2" id="KW-0687">Ribonucleoprotein</keyword>
<feature type="domain" description="Large ribosomal subunit protein uL15/eL18" evidence="4">
    <location>
        <begin position="2"/>
        <end position="42"/>
    </location>
</feature>
<reference evidence="5" key="2">
    <citation type="submission" date="2023-05" db="EMBL/GenBank/DDBJ databases">
        <authorList>
            <person name="Schelkunov M.I."/>
        </authorList>
    </citation>
    <scope>NUCLEOTIDE SEQUENCE</scope>
    <source>
        <strain evidence="5">Hsosn_3</strain>
        <tissue evidence="5">Leaf</tissue>
    </source>
</reference>
<sequence>MGIDLISGGKSKRTKRTAPRSDDIYLKLIVKLYRFLVRRTGSANVPGFSGLGIPGLPGLYVEPSSFINPTPRIQPLQHPVPFQNMDKIMNLPYYIWCSAFFNLSSCIWCICIVIPQERPTICSDSTTECSSSTTLQVFLCFFLELTSLGAGGI</sequence>